<protein>
    <submittedName>
        <fullName evidence="6">Dihydrodipicolinate synthase family protein</fullName>
    </submittedName>
</protein>
<dbReference type="InterPro" id="IPR002220">
    <property type="entry name" value="DapA-like"/>
</dbReference>
<sequence length="305" mass="32795">MISEKLRGVLTASITPVAENGALDCEAVARLVKYYRQSGLRGALFPSSTGESFALTAEERVALVRVAAHAASDDFSILGNCSEHNWKDALRNARAMADAGADVAVCMPPQFLAYSQEELRAYFYTIADQSPIPLLVYNHMTRLPNKVGLELLGELAKHENIVGIKDTHNDPNRMLQIYAQGVQKDFAILCGGDGVAAYAALLDMEMLNALSAVKPRLFLNLYAAGRAGDLALAARYQREVDKLMGLFSALRGGLASSTLFAQAIKAALSLQGLCGTASVQMGYPLEADGLARVREILVSVQEELA</sequence>
<dbReference type="AlphaFoldDB" id="A0A9D1P9X0"/>
<evidence type="ECO:0000256" key="4">
    <source>
        <dbReference type="PIRSR" id="PIRSR001365-1"/>
    </source>
</evidence>
<dbReference type="Pfam" id="PF00701">
    <property type="entry name" value="DHDPS"/>
    <property type="match status" value="1"/>
</dbReference>
<dbReference type="PIRSF" id="PIRSF001365">
    <property type="entry name" value="DHDPS"/>
    <property type="match status" value="1"/>
</dbReference>
<organism evidence="6 7">
    <name type="scientific">Candidatus Ornithocaccomicrobium faecavium</name>
    <dbReference type="NCBI Taxonomy" id="2840890"/>
    <lineage>
        <taxon>Bacteria</taxon>
        <taxon>Bacillati</taxon>
        <taxon>Bacillota</taxon>
        <taxon>Clostridia</taxon>
        <taxon>Candidatus Ornithocaccomicrobium</taxon>
    </lineage>
</organism>
<dbReference type="SUPFAM" id="SSF51569">
    <property type="entry name" value="Aldolase"/>
    <property type="match status" value="1"/>
</dbReference>
<dbReference type="CDD" id="cd00408">
    <property type="entry name" value="DHDPS-like"/>
    <property type="match status" value="1"/>
</dbReference>
<dbReference type="GO" id="GO:0008840">
    <property type="term" value="F:4-hydroxy-tetrahydrodipicolinate synthase activity"/>
    <property type="evidence" value="ECO:0007669"/>
    <property type="project" value="TreeGrafter"/>
</dbReference>
<evidence type="ECO:0000256" key="3">
    <source>
        <dbReference type="PIRNR" id="PIRNR001365"/>
    </source>
</evidence>
<dbReference type="InterPro" id="IPR013785">
    <property type="entry name" value="Aldolase_TIM"/>
</dbReference>
<accession>A0A9D1P9X0</accession>
<name>A0A9D1P9X0_9FIRM</name>
<comment type="caution">
    <text evidence="6">The sequence shown here is derived from an EMBL/GenBank/DDBJ whole genome shotgun (WGS) entry which is preliminary data.</text>
</comment>
<dbReference type="Proteomes" id="UP000886884">
    <property type="component" value="Unassembled WGS sequence"/>
</dbReference>
<dbReference type="Gene3D" id="3.20.20.70">
    <property type="entry name" value="Aldolase class I"/>
    <property type="match status" value="1"/>
</dbReference>
<evidence type="ECO:0000256" key="1">
    <source>
        <dbReference type="ARBA" id="ARBA00007592"/>
    </source>
</evidence>
<feature type="binding site" evidence="5">
    <location>
        <position position="49"/>
    </location>
    <ligand>
        <name>pyruvate</name>
        <dbReference type="ChEBI" id="CHEBI:15361"/>
    </ligand>
</feature>
<gene>
    <name evidence="6" type="ORF">IAA64_13500</name>
</gene>
<dbReference type="PANTHER" id="PTHR12128:SF66">
    <property type="entry name" value="4-HYDROXY-2-OXOGLUTARATE ALDOLASE, MITOCHONDRIAL"/>
    <property type="match status" value="1"/>
</dbReference>
<evidence type="ECO:0000256" key="5">
    <source>
        <dbReference type="PIRSR" id="PIRSR001365-2"/>
    </source>
</evidence>
<reference evidence="6" key="2">
    <citation type="journal article" date="2021" name="PeerJ">
        <title>Extensive microbial diversity within the chicken gut microbiome revealed by metagenomics and culture.</title>
        <authorList>
            <person name="Gilroy R."/>
            <person name="Ravi A."/>
            <person name="Getino M."/>
            <person name="Pursley I."/>
            <person name="Horton D.L."/>
            <person name="Alikhan N.F."/>
            <person name="Baker D."/>
            <person name="Gharbi K."/>
            <person name="Hall N."/>
            <person name="Watson M."/>
            <person name="Adriaenssens E.M."/>
            <person name="Foster-Nyarko E."/>
            <person name="Jarju S."/>
            <person name="Secka A."/>
            <person name="Antonio M."/>
            <person name="Oren A."/>
            <person name="Chaudhuri R.R."/>
            <person name="La Ragione R."/>
            <person name="Hildebrand F."/>
            <person name="Pallen M.J."/>
        </authorList>
    </citation>
    <scope>NUCLEOTIDE SEQUENCE</scope>
    <source>
        <strain evidence="6">CHK183-6373</strain>
    </source>
</reference>
<evidence type="ECO:0000313" key="6">
    <source>
        <dbReference type="EMBL" id="HIV28972.1"/>
    </source>
</evidence>
<proteinExistence type="inferred from homology"/>
<dbReference type="SMART" id="SM01130">
    <property type="entry name" value="DHDPS"/>
    <property type="match status" value="1"/>
</dbReference>
<feature type="active site" description="Proton donor/acceptor" evidence="4">
    <location>
        <position position="137"/>
    </location>
</feature>
<feature type="active site" description="Schiff-base intermediate with substrate" evidence="4">
    <location>
        <position position="165"/>
    </location>
</feature>
<evidence type="ECO:0000313" key="7">
    <source>
        <dbReference type="Proteomes" id="UP000886884"/>
    </source>
</evidence>
<reference evidence="6" key="1">
    <citation type="submission" date="2020-10" db="EMBL/GenBank/DDBJ databases">
        <authorList>
            <person name="Gilroy R."/>
        </authorList>
    </citation>
    <scope>NUCLEOTIDE SEQUENCE</scope>
    <source>
        <strain evidence="6">CHK183-6373</strain>
    </source>
</reference>
<dbReference type="PRINTS" id="PR00146">
    <property type="entry name" value="DHPICSNTHASE"/>
</dbReference>
<evidence type="ECO:0000256" key="2">
    <source>
        <dbReference type="ARBA" id="ARBA00023239"/>
    </source>
</evidence>
<keyword evidence="2 3" id="KW-0456">Lyase</keyword>
<dbReference type="EMBL" id="DVOT01000245">
    <property type="protein sequence ID" value="HIV28972.1"/>
    <property type="molecule type" value="Genomic_DNA"/>
</dbReference>
<dbReference type="PANTHER" id="PTHR12128">
    <property type="entry name" value="DIHYDRODIPICOLINATE SYNTHASE"/>
    <property type="match status" value="1"/>
</dbReference>
<comment type="similarity">
    <text evidence="1 3">Belongs to the DapA family.</text>
</comment>